<dbReference type="InterPro" id="IPR025736">
    <property type="entry name" value="PucR_C-HTH_dom"/>
</dbReference>
<dbReference type="EMBL" id="FSRJ01000006">
    <property type="protein sequence ID" value="SIO29949.1"/>
    <property type="molecule type" value="Genomic_DNA"/>
</dbReference>
<accession>A0A1N6ID78</accession>
<keyword evidence="5" id="KW-1185">Reference proteome</keyword>
<evidence type="ECO:0000256" key="1">
    <source>
        <dbReference type="ARBA" id="ARBA00006754"/>
    </source>
</evidence>
<dbReference type="Pfam" id="PF13556">
    <property type="entry name" value="HTH_30"/>
    <property type="match status" value="1"/>
</dbReference>
<reference evidence="5" key="1">
    <citation type="submission" date="2016-11" db="EMBL/GenBank/DDBJ databases">
        <authorList>
            <person name="Varghese N."/>
            <person name="Submissions S."/>
        </authorList>
    </citation>
    <scope>NUCLEOTIDE SEQUENCE [LARGE SCALE GENOMIC DNA]</scope>
    <source>
        <strain evidence="5">DSM 8595</strain>
    </source>
</reference>
<sequence>MSLQQTITRIAAELGRPALVEDHRRSVVAYSPHPDEIDEVRRRSILEHRADPAVHSWLSRLGVYAATSAVRVPGNPELGMLPRICVPIGRSGIVFGHLWFIEPVEPAGRETPLDLARASASAELVAEEWARVRMSLEGESAREDELARELMLGRAEVRRAAAAELVESGRFESGLLRAYVLSPGAPASSRGPAAEPLERAARRARQALGGRGVLALARRDHAVVVVPSATGRFTDTDRIAGVVAESAAEAFGANTVAPRVAVGGEASVVAARESYREARRALGIAASFRLAPRVLHWDRLGVYRGLDSAAAAGLRSGDFQPGLERLAAERDGDVLIDTLTSYLAAAGHVQTAAARLGVHRTSLYNRLNRAQRILGIDLDDGLDRLGVHISLLLRAGEATSDDGDPTAR</sequence>
<feature type="domain" description="PucR C-terminal helix-turn-helix" evidence="2">
    <location>
        <begin position="335"/>
        <end position="392"/>
    </location>
</feature>
<dbReference type="InterPro" id="IPR051448">
    <property type="entry name" value="CdaR-like_regulators"/>
</dbReference>
<dbReference type="AlphaFoldDB" id="A0A1N6ID78"/>
<dbReference type="Proteomes" id="UP000184699">
    <property type="component" value="Unassembled WGS sequence"/>
</dbReference>
<proteinExistence type="inferred from homology"/>
<evidence type="ECO:0000259" key="2">
    <source>
        <dbReference type="Pfam" id="PF13556"/>
    </source>
</evidence>
<dbReference type="Gene3D" id="1.10.10.2840">
    <property type="entry name" value="PucR C-terminal helix-turn-helix domain"/>
    <property type="match status" value="1"/>
</dbReference>
<dbReference type="GO" id="GO:0003677">
    <property type="term" value="F:DNA binding"/>
    <property type="evidence" value="ECO:0007669"/>
    <property type="project" value="UniProtKB-KW"/>
</dbReference>
<dbReference type="Pfam" id="PF17853">
    <property type="entry name" value="GGDEF_2"/>
    <property type="match status" value="1"/>
</dbReference>
<dbReference type="STRING" id="232089.SAMN05443544_3929"/>
<dbReference type="InterPro" id="IPR042070">
    <property type="entry name" value="PucR_C-HTH_sf"/>
</dbReference>
<gene>
    <name evidence="4" type="ORF">SAMN05443544_3929</name>
</gene>
<name>A0A1N6ID78_9MICO</name>
<keyword evidence="4" id="KW-0238">DNA-binding</keyword>
<dbReference type="PANTHER" id="PTHR33744">
    <property type="entry name" value="CARBOHYDRATE DIACID REGULATOR"/>
    <property type="match status" value="1"/>
</dbReference>
<feature type="domain" description="CdaR GGDEF-like" evidence="3">
    <location>
        <begin position="153"/>
        <end position="283"/>
    </location>
</feature>
<evidence type="ECO:0000313" key="5">
    <source>
        <dbReference type="Proteomes" id="UP000184699"/>
    </source>
</evidence>
<protein>
    <submittedName>
        <fullName evidence="4">DNA-binding transcriptional regulator, PucR family</fullName>
    </submittedName>
</protein>
<comment type="similarity">
    <text evidence="1">Belongs to the CdaR family.</text>
</comment>
<dbReference type="PANTHER" id="PTHR33744:SF7">
    <property type="entry name" value="PUCR FAMILY TRANSCRIPTIONAL REGULATOR"/>
    <property type="match status" value="1"/>
</dbReference>
<evidence type="ECO:0000313" key="4">
    <source>
        <dbReference type="EMBL" id="SIO29949.1"/>
    </source>
</evidence>
<dbReference type="InterPro" id="IPR041522">
    <property type="entry name" value="CdaR_GGDEF"/>
</dbReference>
<organism evidence="4 5">
    <name type="scientific">Agromyces cerinus subsp. cerinus</name>
    <dbReference type="NCBI Taxonomy" id="232089"/>
    <lineage>
        <taxon>Bacteria</taxon>
        <taxon>Bacillati</taxon>
        <taxon>Actinomycetota</taxon>
        <taxon>Actinomycetes</taxon>
        <taxon>Micrococcales</taxon>
        <taxon>Microbacteriaceae</taxon>
        <taxon>Agromyces</taxon>
    </lineage>
</organism>
<evidence type="ECO:0000259" key="3">
    <source>
        <dbReference type="Pfam" id="PF17853"/>
    </source>
</evidence>